<proteinExistence type="predicted"/>
<evidence type="ECO:0000313" key="1">
    <source>
        <dbReference type="EMBL" id="SPR00885.1"/>
    </source>
</evidence>
<sequence>MIRVCRRCLSSSSSSAKVSRFPGVTWDQSTCRWVYRYTCALTERPVSGSFSARINGMRTARRLAEKQVMHAHVEGRAAFVSQEYWFRIADRLSKTTDVEGVAYVDDGVEPPYWEASWEEMAPGGRKVHRTKRFPVDRENPNQSRMEAEIFRMNVHQWRYELKKAGYSRKVPDYESECDNVVWQGPGGGQTTGGFWVAYYDVIGFGGRRRVKRPFSVDRHGFTGAERLAVEAVQKAERALPEPDADEGPLDADRGRQQRIRMSEKRRLRIRSWMRFSATCGPRQGGYHVLEDLIDNQDQRGWHPSMFLEWAKHDLGYVPTSDNLREQL</sequence>
<geneLocation type="mitochondrion" evidence="1"/>
<organism evidence="1 2">
    <name type="scientific">Plasmodiophora brassicae</name>
    <name type="common">Clubroot disease agent</name>
    <dbReference type="NCBI Taxonomy" id="37360"/>
    <lineage>
        <taxon>Eukaryota</taxon>
        <taxon>Sar</taxon>
        <taxon>Rhizaria</taxon>
        <taxon>Endomyxa</taxon>
        <taxon>Phytomyxea</taxon>
        <taxon>Plasmodiophorida</taxon>
        <taxon>Plasmodiophoridae</taxon>
        <taxon>Plasmodiophora</taxon>
    </lineage>
</organism>
<protein>
    <submittedName>
        <fullName evidence="1">Uncharacterized protein</fullName>
    </submittedName>
</protein>
<name>A0A3P3YL08_PLABS</name>
<reference evidence="1 2" key="1">
    <citation type="submission" date="2018-03" db="EMBL/GenBank/DDBJ databases">
        <authorList>
            <person name="Fogelqvist J."/>
        </authorList>
    </citation>
    <scope>NUCLEOTIDE SEQUENCE [LARGE SCALE GENOMIC DNA]</scope>
</reference>
<dbReference type="EMBL" id="OVEO01000015">
    <property type="protein sequence ID" value="SPR00885.1"/>
    <property type="molecule type" value="Genomic_DNA"/>
</dbReference>
<dbReference type="Proteomes" id="UP000290189">
    <property type="component" value="Unassembled WGS sequence"/>
</dbReference>
<dbReference type="Gene3D" id="1.20.5.2050">
    <property type="match status" value="2"/>
</dbReference>
<dbReference type="AlphaFoldDB" id="A0A3P3YL08"/>
<keyword evidence="1" id="KW-0496">Mitochondrion</keyword>
<accession>A0A3P3YL08</accession>
<gene>
    <name evidence="1" type="ORF">PLBR_LOCUS8100</name>
</gene>
<evidence type="ECO:0000313" key="2">
    <source>
        <dbReference type="Proteomes" id="UP000290189"/>
    </source>
</evidence>